<keyword evidence="3" id="KW-0805">Transcription regulation</keyword>
<dbReference type="InterPro" id="IPR035965">
    <property type="entry name" value="PAS-like_dom_sf"/>
</dbReference>
<dbReference type="InterPro" id="IPR025662">
    <property type="entry name" value="Sigma_54_int_dom_ATP-bd_1"/>
</dbReference>
<dbReference type="InterPro" id="IPR009057">
    <property type="entry name" value="Homeodomain-like_sf"/>
</dbReference>
<dbReference type="Gene3D" id="3.30.450.40">
    <property type="match status" value="1"/>
</dbReference>
<dbReference type="Pfam" id="PF02954">
    <property type="entry name" value="HTH_8"/>
    <property type="match status" value="1"/>
</dbReference>
<dbReference type="InterPro" id="IPR029016">
    <property type="entry name" value="GAF-like_dom_sf"/>
</dbReference>
<sequence length="646" mass="73081">MSHHKDPRTSSCIYPEVAESWIRSRNCKVNPYMESLGFYLNPKDFSALMKEKKRLIETTSAYIKNFIPLLTASDYLMCLTDEHGVILLVEGSEKEIESFAKIDVRPSVILSEELVGTTAHALCIHHRKPVQLIGPYNYCIVLQDNISSATPILDESGDVIGTLVVVQMLAKKDLQDMQSHSLGWVISMGYAIENLLKTKKQNYSLRIMNGILEATLSLVDQGIVTVNKEGQINHINKEGAKIFGIPPHDVTGRDFRELMKPEQILLVAQVLQGGKPVQDFETTIAHEQTERQFFMNVKPVLDGQEEVPKGAVIRFVRTEKVDRLIAHRGGARAMYTFEDIIGTSPALERAMKVAKHVGKRPYNILLNGESGTGKELFAQAIHNLYRSEGPFVAINCASMPRNLIESELFGYEAGAFTGAERKGRPGKIELANGGTLFLDEIGDMPIEIQPVLLRVLEDKRVMRLGSNSYIPVDFRVVAATSKNLYQMVQEKSFREDLYFRLSIFKIPIAPLRDRGDDIILLAKHFIEEISRKIKCKVPEISPEAYKKIVEYSWPGNVRQLENAMVYAVNMAQDGMIKISHLPDELIYNYAPNNINKHLLSIRELEKMAIKDAMAYTRNNTMEMARILGLGRTTLYRKLKEYDIKFE</sequence>
<accession>A0A3G1L1V2</accession>
<keyword evidence="5" id="KW-0804">Transcription</keyword>
<keyword evidence="2" id="KW-0067">ATP-binding</keyword>
<dbReference type="Pfam" id="PF25601">
    <property type="entry name" value="AAA_lid_14"/>
    <property type="match status" value="1"/>
</dbReference>
<dbReference type="SUPFAM" id="SSF46689">
    <property type="entry name" value="Homeodomain-like"/>
    <property type="match status" value="1"/>
</dbReference>
<dbReference type="InterPro" id="IPR058031">
    <property type="entry name" value="AAA_lid_NorR"/>
</dbReference>
<dbReference type="GO" id="GO:0005524">
    <property type="term" value="F:ATP binding"/>
    <property type="evidence" value="ECO:0007669"/>
    <property type="project" value="UniProtKB-KW"/>
</dbReference>
<name>A0A3G1L1V2_FORW1</name>
<dbReference type="EMBL" id="CP017634">
    <property type="protein sequence ID" value="ATW28766.1"/>
    <property type="molecule type" value="Genomic_DNA"/>
</dbReference>
<keyword evidence="4" id="KW-0238">DNA-binding</keyword>
<dbReference type="PROSITE" id="PS50045">
    <property type="entry name" value="SIGMA54_INTERACT_4"/>
    <property type="match status" value="1"/>
</dbReference>
<dbReference type="InterPro" id="IPR027417">
    <property type="entry name" value="P-loop_NTPase"/>
</dbReference>
<evidence type="ECO:0000256" key="5">
    <source>
        <dbReference type="ARBA" id="ARBA00023163"/>
    </source>
</evidence>
<dbReference type="CDD" id="cd00009">
    <property type="entry name" value="AAA"/>
    <property type="match status" value="1"/>
</dbReference>
<dbReference type="Gene3D" id="1.10.10.60">
    <property type="entry name" value="Homeodomain-like"/>
    <property type="match status" value="1"/>
</dbReference>
<evidence type="ECO:0000313" key="9">
    <source>
        <dbReference type="Proteomes" id="UP000323521"/>
    </source>
</evidence>
<dbReference type="InterPro" id="IPR002197">
    <property type="entry name" value="HTH_Fis"/>
</dbReference>
<dbReference type="CDD" id="cd00130">
    <property type="entry name" value="PAS"/>
    <property type="match status" value="1"/>
</dbReference>
<evidence type="ECO:0000259" key="6">
    <source>
        <dbReference type="PROSITE" id="PS50045"/>
    </source>
</evidence>
<keyword evidence="9" id="KW-1185">Reference proteome</keyword>
<dbReference type="InterPro" id="IPR013767">
    <property type="entry name" value="PAS_fold"/>
</dbReference>
<dbReference type="SUPFAM" id="SSF55785">
    <property type="entry name" value="PYP-like sensor domain (PAS domain)"/>
    <property type="match status" value="1"/>
</dbReference>
<dbReference type="Pfam" id="PF00158">
    <property type="entry name" value="Sigma54_activat"/>
    <property type="match status" value="1"/>
</dbReference>
<dbReference type="GO" id="GO:0043565">
    <property type="term" value="F:sequence-specific DNA binding"/>
    <property type="evidence" value="ECO:0007669"/>
    <property type="project" value="InterPro"/>
</dbReference>
<dbReference type="InterPro" id="IPR000014">
    <property type="entry name" value="PAS"/>
</dbReference>
<gene>
    <name evidence="8" type="ORF">DCMF_20360</name>
</gene>
<dbReference type="PROSITE" id="PS00676">
    <property type="entry name" value="SIGMA54_INTERACT_2"/>
    <property type="match status" value="1"/>
</dbReference>
<dbReference type="PRINTS" id="PR01590">
    <property type="entry name" value="HTHFIS"/>
</dbReference>
<dbReference type="Gene3D" id="3.40.50.300">
    <property type="entry name" value="P-loop containing nucleotide triphosphate hydrolases"/>
    <property type="match status" value="1"/>
</dbReference>
<dbReference type="InterPro" id="IPR025944">
    <property type="entry name" value="Sigma_54_int_dom_CS"/>
</dbReference>
<dbReference type="PANTHER" id="PTHR32071">
    <property type="entry name" value="TRANSCRIPTIONAL REGULATORY PROTEIN"/>
    <property type="match status" value="1"/>
</dbReference>
<evidence type="ECO:0000256" key="4">
    <source>
        <dbReference type="ARBA" id="ARBA00023125"/>
    </source>
</evidence>
<dbReference type="PROSITE" id="PS50112">
    <property type="entry name" value="PAS"/>
    <property type="match status" value="1"/>
</dbReference>
<evidence type="ECO:0000313" key="8">
    <source>
        <dbReference type="EMBL" id="ATW28766.1"/>
    </source>
</evidence>
<keyword evidence="1" id="KW-0547">Nucleotide-binding</keyword>
<dbReference type="Gene3D" id="1.10.8.60">
    <property type="match status" value="1"/>
</dbReference>
<feature type="domain" description="Sigma-54 factor interaction" evidence="6">
    <location>
        <begin position="340"/>
        <end position="569"/>
    </location>
</feature>
<dbReference type="InterPro" id="IPR002078">
    <property type="entry name" value="Sigma_54_int"/>
</dbReference>
<feature type="domain" description="PAS" evidence="7">
    <location>
        <begin position="212"/>
        <end position="272"/>
    </location>
</feature>
<evidence type="ECO:0000256" key="3">
    <source>
        <dbReference type="ARBA" id="ARBA00023015"/>
    </source>
</evidence>
<dbReference type="AlphaFoldDB" id="A0A3G1L1V2"/>
<evidence type="ECO:0000256" key="2">
    <source>
        <dbReference type="ARBA" id="ARBA00022840"/>
    </source>
</evidence>
<dbReference type="SUPFAM" id="SSF52540">
    <property type="entry name" value="P-loop containing nucleoside triphosphate hydrolases"/>
    <property type="match status" value="1"/>
</dbReference>
<evidence type="ECO:0000259" key="7">
    <source>
        <dbReference type="PROSITE" id="PS50112"/>
    </source>
</evidence>
<reference evidence="8 9" key="1">
    <citation type="submission" date="2016-10" db="EMBL/GenBank/DDBJ databases">
        <title>Complete Genome Sequence of Peptococcaceae strain DCMF.</title>
        <authorList>
            <person name="Edwards R.J."/>
            <person name="Holland S.I."/>
            <person name="Deshpande N.P."/>
            <person name="Wong Y.K."/>
            <person name="Ertan H."/>
            <person name="Manefield M."/>
            <person name="Russell T.L."/>
            <person name="Lee M.J."/>
        </authorList>
    </citation>
    <scope>NUCLEOTIDE SEQUENCE [LARGE SCALE GENOMIC DNA]</scope>
    <source>
        <strain evidence="8 9">DCMF</strain>
    </source>
</reference>
<dbReference type="FunFam" id="3.40.50.300:FF:000006">
    <property type="entry name" value="DNA-binding transcriptional regulator NtrC"/>
    <property type="match status" value="1"/>
</dbReference>
<dbReference type="Proteomes" id="UP000323521">
    <property type="component" value="Chromosome"/>
</dbReference>
<dbReference type="InterPro" id="IPR003593">
    <property type="entry name" value="AAA+_ATPase"/>
</dbReference>
<dbReference type="SMART" id="SM00382">
    <property type="entry name" value="AAA"/>
    <property type="match status" value="1"/>
</dbReference>
<dbReference type="NCBIfam" id="TIGR00229">
    <property type="entry name" value="sensory_box"/>
    <property type="match status" value="1"/>
</dbReference>
<evidence type="ECO:0000256" key="1">
    <source>
        <dbReference type="ARBA" id="ARBA00022741"/>
    </source>
</evidence>
<dbReference type="Gene3D" id="3.30.450.20">
    <property type="entry name" value="PAS domain"/>
    <property type="match status" value="1"/>
</dbReference>
<dbReference type="KEGG" id="fwa:DCMF_20360"/>
<dbReference type="PROSITE" id="PS00675">
    <property type="entry name" value="SIGMA54_INTERACT_1"/>
    <property type="match status" value="1"/>
</dbReference>
<dbReference type="Pfam" id="PF00989">
    <property type="entry name" value="PAS"/>
    <property type="match status" value="1"/>
</dbReference>
<dbReference type="InterPro" id="IPR025943">
    <property type="entry name" value="Sigma_54_int_dom_ATP-bd_2"/>
</dbReference>
<proteinExistence type="predicted"/>
<dbReference type="PROSITE" id="PS00688">
    <property type="entry name" value="SIGMA54_INTERACT_3"/>
    <property type="match status" value="1"/>
</dbReference>
<dbReference type="GO" id="GO:0006355">
    <property type="term" value="P:regulation of DNA-templated transcription"/>
    <property type="evidence" value="ECO:0007669"/>
    <property type="project" value="InterPro"/>
</dbReference>
<dbReference type="SMART" id="SM00091">
    <property type="entry name" value="PAS"/>
    <property type="match status" value="1"/>
</dbReference>
<dbReference type="PANTHER" id="PTHR32071:SF57">
    <property type="entry name" value="C4-DICARBOXYLATE TRANSPORT TRANSCRIPTIONAL REGULATORY PROTEIN DCTD"/>
    <property type="match status" value="1"/>
</dbReference>
<protein>
    <submittedName>
        <fullName evidence="8">Sigma-54-dependent Fis family transcriptional regulator</fullName>
    </submittedName>
</protein>
<organism evidence="8 9">
    <name type="scientific">Formimonas warabiya</name>
    <dbReference type="NCBI Taxonomy" id="1761012"/>
    <lineage>
        <taxon>Bacteria</taxon>
        <taxon>Bacillati</taxon>
        <taxon>Bacillota</taxon>
        <taxon>Clostridia</taxon>
        <taxon>Eubacteriales</taxon>
        <taxon>Peptococcaceae</taxon>
        <taxon>Candidatus Formimonas</taxon>
    </lineage>
</organism>